<comment type="caution">
    <text evidence="14">The sequence shown here is derived from an EMBL/GenBank/DDBJ whole genome shotgun (WGS) entry which is preliminary data.</text>
</comment>
<evidence type="ECO:0000259" key="13">
    <source>
        <dbReference type="SMART" id="SM00892"/>
    </source>
</evidence>
<name>G6EYC2_9PROT</name>
<evidence type="ECO:0000256" key="11">
    <source>
        <dbReference type="SAM" id="SignalP"/>
    </source>
</evidence>
<evidence type="ECO:0000313" key="15">
    <source>
        <dbReference type="Proteomes" id="UP000005939"/>
    </source>
</evidence>
<feature type="binding site" evidence="9">
    <location>
        <position position="143"/>
    </location>
    <ligand>
        <name>Mg(2+)</name>
        <dbReference type="ChEBI" id="CHEBI:18420"/>
        <note>catalytic</note>
    </ligand>
</feature>
<dbReference type="GO" id="GO:0046872">
    <property type="term" value="F:metal ion binding"/>
    <property type="evidence" value="ECO:0007669"/>
    <property type="project" value="UniProtKB-KW"/>
</dbReference>
<evidence type="ECO:0000256" key="10">
    <source>
        <dbReference type="RuleBase" id="RU366055"/>
    </source>
</evidence>
<comment type="similarity">
    <text evidence="2 10">Belongs to the DNA/RNA non-specific endonuclease family.</text>
</comment>
<dbReference type="InterPro" id="IPR018524">
    <property type="entry name" value="DNA/RNA_endonuclease_AS"/>
</dbReference>
<accession>G6EYC2</accession>
<dbReference type="eggNOG" id="COG1864">
    <property type="taxonomic scope" value="Bacteria"/>
</dbReference>
<evidence type="ECO:0000256" key="5">
    <source>
        <dbReference type="ARBA" id="ARBA00022759"/>
    </source>
</evidence>
<evidence type="ECO:0000256" key="8">
    <source>
        <dbReference type="PIRSR" id="PIRSR640255-1"/>
    </source>
</evidence>
<dbReference type="PATRIC" id="fig|1088868.3.peg.443"/>
<keyword evidence="11" id="KW-0732">Signal</keyword>
<dbReference type="InterPro" id="IPR040255">
    <property type="entry name" value="Non-specific_endonuclease"/>
</dbReference>
<keyword evidence="6 10" id="KW-0378">Hydrolase</keyword>
<proteinExistence type="inferred from homology"/>
<feature type="chain" id="PRO_5003488451" description="Endonuclease" evidence="11">
    <location>
        <begin position="21"/>
        <end position="268"/>
    </location>
</feature>
<dbReference type="Gene3D" id="3.40.570.10">
    <property type="entry name" value="Extracellular Endonuclease, subunit A"/>
    <property type="match status" value="1"/>
</dbReference>
<evidence type="ECO:0000256" key="2">
    <source>
        <dbReference type="ARBA" id="ARBA00010052"/>
    </source>
</evidence>
<evidence type="ECO:0000256" key="4">
    <source>
        <dbReference type="ARBA" id="ARBA00022723"/>
    </source>
</evidence>
<dbReference type="GO" id="GO:0003676">
    <property type="term" value="F:nucleic acid binding"/>
    <property type="evidence" value="ECO:0007669"/>
    <property type="project" value="InterPro"/>
</dbReference>
<dbReference type="Pfam" id="PF01223">
    <property type="entry name" value="Endonuclease_NS"/>
    <property type="match status" value="1"/>
</dbReference>
<dbReference type="InterPro" id="IPR001604">
    <property type="entry name" value="Endo_G_ENPP1-like_dom"/>
</dbReference>
<dbReference type="SUPFAM" id="SSF54060">
    <property type="entry name" value="His-Me finger endonucleases"/>
    <property type="match status" value="1"/>
</dbReference>
<dbReference type="GO" id="GO:0016787">
    <property type="term" value="F:hydrolase activity"/>
    <property type="evidence" value="ECO:0007669"/>
    <property type="project" value="UniProtKB-KW"/>
</dbReference>
<dbReference type="AlphaFoldDB" id="G6EYC2"/>
<dbReference type="InterPro" id="IPR044925">
    <property type="entry name" value="His-Me_finger_sf"/>
</dbReference>
<sequence length="268" mass="30456">MKKIYTIAILGLLVAIQAKAEGTCVHEVPMTSGHGATVTDTAPTPLSSQADIKNCDRGYAWAFSNKTNVNVYSAEYLTRDQVQRAKEMRRYGSFDNRDPLIKDYRNSGYDRGHMTPSGDMGDYDSQVKTFIPQNLVPQTKQLNSGKWNWIESQVRQMAIQYGAVYVVTGPYFQGRTKKVGEDRLWVPYATWKAVYIPELKQSGVYFCRNIKRPTCYIQTVAFFTEHTGIDPFPALASSIKETQAPLPKMLAHKKKKKRATKQQMGYNW</sequence>
<dbReference type="InterPro" id="IPR044929">
    <property type="entry name" value="DNA/RNA_non-sp_Endonuclease_sf"/>
</dbReference>
<comment type="cofactor">
    <cofactor evidence="1 10">
        <name>Mg(2+)</name>
        <dbReference type="ChEBI" id="CHEBI:18420"/>
    </cofactor>
</comment>
<evidence type="ECO:0000256" key="1">
    <source>
        <dbReference type="ARBA" id="ARBA00001946"/>
    </source>
</evidence>
<dbReference type="EC" id="3.1.30.-" evidence="10"/>
<dbReference type="InterPro" id="IPR020821">
    <property type="entry name" value="ENPP1-3/EXOG-like_nuc-like"/>
</dbReference>
<keyword evidence="4 9" id="KW-0479">Metal-binding</keyword>
<feature type="active site" description="Proton acceptor" evidence="8">
    <location>
        <position position="113"/>
    </location>
</feature>
<dbReference type="EMBL" id="AGFR01000003">
    <property type="protein sequence ID" value="EHD14510.1"/>
    <property type="molecule type" value="Genomic_DNA"/>
</dbReference>
<dbReference type="PROSITE" id="PS01070">
    <property type="entry name" value="NUCLEASE_NON_SPEC"/>
    <property type="match status" value="1"/>
</dbReference>
<evidence type="ECO:0000256" key="7">
    <source>
        <dbReference type="ARBA" id="ARBA00022842"/>
    </source>
</evidence>
<evidence type="ECO:0000256" key="6">
    <source>
        <dbReference type="ARBA" id="ARBA00022801"/>
    </source>
</evidence>
<dbReference type="OrthoDB" id="9811262at2"/>
<feature type="domain" description="ENPP1-3/EXOG-like endonuclease/phosphodiesterase" evidence="12">
    <location>
        <begin position="56"/>
        <end position="238"/>
    </location>
</feature>
<evidence type="ECO:0000313" key="14">
    <source>
        <dbReference type="EMBL" id="EHD14510.1"/>
    </source>
</evidence>
<feature type="signal peptide" evidence="11">
    <location>
        <begin position="1"/>
        <end position="20"/>
    </location>
</feature>
<dbReference type="GO" id="GO:0004519">
    <property type="term" value="F:endonuclease activity"/>
    <property type="evidence" value="ECO:0007669"/>
    <property type="project" value="UniProtKB-UniRule"/>
</dbReference>
<keyword evidence="3 10" id="KW-0540">Nuclease</keyword>
<dbReference type="PANTHER" id="PTHR13966">
    <property type="entry name" value="ENDONUCLEASE RELATED"/>
    <property type="match status" value="1"/>
</dbReference>
<reference evidence="14 15" key="1">
    <citation type="submission" date="2011-10" db="EMBL/GenBank/DDBJ databases">
        <title>Genome Sequence of Commensalibacter intestini A911, isolated from Drosophila gut.</title>
        <authorList>
            <person name="Lee W.-J."/>
            <person name="Kim E.-K."/>
        </authorList>
    </citation>
    <scope>NUCLEOTIDE SEQUENCE [LARGE SCALE GENOMIC DNA]</scope>
    <source>
        <strain evidence="14 15">A911</strain>
    </source>
</reference>
<dbReference type="SMART" id="SM00892">
    <property type="entry name" value="Endonuclease_NS"/>
    <property type="match status" value="1"/>
</dbReference>
<keyword evidence="5 10" id="KW-0255">Endonuclease</keyword>
<evidence type="ECO:0000256" key="9">
    <source>
        <dbReference type="PIRSR" id="PIRSR640255-2"/>
    </source>
</evidence>
<dbReference type="PANTHER" id="PTHR13966:SF5">
    <property type="entry name" value="ENDONUCLEASE G, MITOCHONDRIAL"/>
    <property type="match status" value="1"/>
</dbReference>
<organism evidence="14 15">
    <name type="scientific">Commensalibacter intestini A911</name>
    <dbReference type="NCBI Taxonomy" id="1088868"/>
    <lineage>
        <taxon>Bacteria</taxon>
        <taxon>Pseudomonadati</taxon>
        <taxon>Pseudomonadota</taxon>
        <taxon>Alphaproteobacteria</taxon>
        <taxon>Acetobacterales</taxon>
        <taxon>Acetobacteraceae</taxon>
    </lineage>
</organism>
<evidence type="ECO:0000259" key="12">
    <source>
        <dbReference type="SMART" id="SM00477"/>
    </source>
</evidence>
<gene>
    <name evidence="14" type="ORF">CIN_04420</name>
</gene>
<dbReference type="SMART" id="SM00477">
    <property type="entry name" value="NUC"/>
    <property type="match status" value="1"/>
</dbReference>
<keyword evidence="7" id="KW-0460">Magnesium</keyword>
<feature type="domain" description="DNA/RNA non-specific endonuclease/pyrophosphatase/phosphodiesterase" evidence="13">
    <location>
        <begin position="55"/>
        <end position="232"/>
    </location>
</feature>
<dbReference type="Proteomes" id="UP000005939">
    <property type="component" value="Unassembled WGS sequence"/>
</dbReference>
<protein>
    <recommendedName>
        <fullName evidence="10">Endonuclease</fullName>
        <ecNumber evidence="10">3.1.30.-</ecNumber>
    </recommendedName>
</protein>
<dbReference type="RefSeq" id="WP_008853432.1">
    <property type="nucleotide sequence ID" value="NZ_AGFR01000003.1"/>
</dbReference>
<evidence type="ECO:0000256" key="3">
    <source>
        <dbReference type="ARBA" id="ARBA00022722"/>
    </source>
</evidence>